<dbReference type="PANTHER" id="PTHR11814">
    <property type="entry name" value="SULFATE TRANSPORTER"/>
    <property type="match status" value="1"/>
</dbReference>
<evidence type="ECO:0000256" key="6">
    <source>
        <dbReference type="SAM" id="Phobius"/>
    </source>
</evidence>
<dbReference type="InterPro" id="IPR011547">
    <property type="entry name" value="SLC26A/SulP_dom"/>
</dbReference>
<dbReference type="Pfam" id="PF00916">
    <property type="entry name" value="Sulfate_transp"/>
    <property type="match status" value="1"/>
</dbReference>
<feature type="non-terminal residue" evidence="7">
    <location>
        <position position="1"/>
    </location>
</feature>
<keyword evidence="3 6" id="KW-1133">Transmembrane helix</keyword>
<name>A0A7R8WJ37_9CRUS</name>
<keyword evidence="4 6" id="KW-0472">Membrane</keyword>
<proteinExistence type="predicted"/>
<dbReference type="GO" id="GO:0000077">
    <property type="term" value="P:DNA damage checkpoint signaling"/>
    <property type="evidence" value="ECO:0007669"/>
    <property type="project" value="InterPro"/>
</dbReference>
<dbReference type="Pfam" id="PF01740">
    <property type="entry name" value="STAS"/>
    <property type="match status" value="1"/>
</dbReference>
<dbReference type="EMBL" id="OB662233">
    <property type="protein sequence ID" value="CAD7229702.1"/>
    <property type="molecule type" value="Genomic_DNA"/>
</dbReference>
<dbReference type="InterPro" id="IPR002645">
    <property type="entry name" value="STAS_dom"/>
</dbReference>
<keyword evidence="2 6" id="KW-0812">Transmembrane</keyword>
<evidence type="ECO:0000256" key="2">
    <source>
        <dbReference type="ARBA" id="ARBA00022692"/>
    </source>
</evidence>
<dbReference type="InterPro" id="IPR036513">
    <property type="entry name" value="STAS_dom_sf"/>
</dbReference>
<dbReference type="OrthoDB" id="288203at2759"/>
<evidence type="ECO:0000256" key="5">
    <source>
        <dbReference type="SAM" id="MobiDB-lite"/>
    </source>
</evidence>
<dbReference type="GO" id="GO:0016020">
    <property type="term" value="C:membrane"/>
    <property type="evidence" value="ECO:0007669"/>
    <property type="project" value="UniProtKB-SubCell"/>
</dbReference>
<dbReference type="InterPro" id="IPR003021">
    <property type="entry name" value="Rad1_Rec1_Rad17"/>
</dbReference>
<feature type="transmembrane region" description="Helical" evidence="6">
    <location>
        <begin position="31"/>
        <end position="51"/>
    </location>
</feature>
<dbReference type="AlphaFoldDB" id="A0A7R8WJ37"/>
<evidence type="ECO:0000256" key="3">
    <source>
        <dbReference type="ARBA" id="ARBA00022989"/>
    </source>
</evidence>
<dbReference type="InterPro" id="IPR001902">
    <property type="entry name" value="SLC26A/SulP_fam"/>
</dbReference>
<sequence>IGCCNLMGSLIQSMPLTSSFSRTAVNAASGIRTPFAGVFTGVVVILALGVLSPSFQYIPKTSLAAVMIGAVVFMIEFKEPLHLWHTRRYDVLDKGAGSIKYLSFTPHHSLYFPSAEHMRSCLNKEAWNRSRKESADEIVSDPIPVVFDFTHIKGLDSTSIKVLESIPKDFKARSQPLFLSNVRPSVFVLLCKIWPSLPSNCVELDTPMVLSDELTLPEAVAKWKRLKALKCGETSGSDQICSKTVTGHCLESPSASSPTELKPRKKVTLNSPSKGNPRHCSTLDNLLPEDDDSETESFVTALRRHQFLMSFVSNVSLPSQSPSRPSTQWGRGRENFLLMAKTSSSHHIVSLLKAIHINETALITATEQGLKVTVEEARCVQATAFLAEELFAEYEIVNKSLSFCVNLRVLLDCLTIFGESTLPGSPSPSLKLCYAGTGHPLVLL</sequence>
<evidence type="ECO:0000313" key="7">
    <source>
        <dbReference type="EMBL" id="CAD7229702.1"/>
    </source>
</evidence>
<comment type="subcellular location">
    <subcellularLocation>
        <location evidence="1">Membrane</location>
        <topology evidence="1">Multi-pass membrane protein</topology>
    </subcellularLocation>
</comment>
<gene>
    <name evidence="7" type="ORF">CTOB1V02_LOCUS7570</name>
</gene>
<dbReference type="PRINTS" id="PR01245">
    <property type="entry name" value="RAD1REC1"/>
</dbReference>
<dbReference type="Gene3D" id="3.70.10.10">
    <property type="match status" value="1"/>
</dbReference>
<organism evidence="7">
    <name type="scientific">Cyprideis torosa</name>
    <dbReference type="NCBI Taxonomy" id="163714"/>
    <lineage>
        <taxon>Eukaryota</taxon>
        <taxon>Metazoa</taxon>
        <taxon>Ecdysozoa</taxon>
        <taxon>Arthropoda</taxon>
        <taxon>Crustacea</taxon>
        <taxon>Oligostraca</taxon>
        <taxon>Ostracoda</taxon>
        <taxon>Podocopa</taxon>
        <taxon>Podocopida</taxon>
        <taxon>Cytherocopina</taxon>
        <taxon>Cytheroidea</taxon>
        <taxon>Cytherideidae</taxon>
        <taxon>Cyprideis</taxon>
    </lineage>
</organism>
<dbReference type="InterPro" id="IPR003011">
    <property type="entry name" value="Cell_cycle_checkpoint_Rad1"/>
</dbReference>
<dbReference type="PROSITE" id="PS50801">
    <property type="entry name" value="STAS"/>
    <property type="match status" value="1"/>
</dbReference>
<dbReference type="Pfam" id="PF02144">
    <property type="entry name" value="Rad1"/>
    <property type="match status" value="1"/>
</dbReference>
<evidence type="ECO:0000256" key="1">
    <source>
        <dbReference type="ARBA" id="ARBA00004141"/>
    </source>
</evidence>
<dbReference type="SUPFAM" id="SSF52091">
    <property type="entry name" value="SpoIIaa-like"/>
    <property type="match status" value="1"/>
</dbReference>
<dbReference type="GO" id="GO:0005634">
    <property type="term" value="C:nucleus"/>
    <property type="evidence" value="ECO:0007669"/>
    <property type="project" value="InterPro"/>
</dbReference>
<evidence type="ECO:0000256" key="4">
    <source>
        <dbReference type="ARBA" id="ARBA00023136"/>
    </source>
</evidence>
<dbReference type="CDD" id="cd07042">
    <property type="entry name" value="STAS_SulP_like_sulfate_transporter"/>
    <property type="match status" value="1"/>
</dbReference>
<dbReference type="Gene3D" id="3.30.750.24">
    <property type="entry name" value="STAS domain"/>
    <property type="match status" value="1"/>
</dbReference>
<dbReference type="GO" id="GO:0055085">
    <property type="term" value="P:transmembrane transport"/>
    <property type="evidence" value="ECO:0007669"/>
    <property type="project" value="InterPro"/>
</dbReference>
<feature type="region of interest" description="Disordered" evidence="5">
    <location>
        <begin position="250"/>
        <end position="291"/>
    </location>
</feature>
<accession>A0A7R8WJ37</accession>
<dbReference type="PRINTS" id="PR01246">
    <property type="entry name" value="RAD1REPAIR"/>
</dbReference>
<protein>
    <submittedName>
        <fullName evidence="7">Uncharacterized protein</fullName>
    </submittedName>
</protein>
<reference evidence="7" key="1">
    <citation type="submission" date="2020-11" db="EMBL/GenBank/DDBJ databases">
        <authorList>
            <person name="Tran Van P."/>
        </authorList>
    </citation>
    <scope>NUCLEOTIDE SEQUENCE</scope>
</reference>